<gene>
    <name evidence="2" type="ORF">TanjilG_12178</name>
</gene>
<evidence type="ECO:0000256" key="1">
    <source>
        <dbReference type="SAM" id="SignalP"/>
    </source>
</evidence>
<accession>A0A1J7GCK9</accession>
<evidence type="ECO:0000313" key="2">
    <source>
        <dbReference type="EMBL" id="OIV98142.1"/>
    </source>
</evidence>
<dbReference type="EMBL" id="CM007374">
    <property type="protein sequence ID" value="OIV98142.1"/>
    <property type="molecule type" value="Genomic_DNA"/>
</dbReference>
<sequence>MLYLIMRLLICKHLYVLLGSRLDKRRLILWVRIRLRLRLREGLVNESVMRSDYVVMQQVVAAVGEELPFDSDIVGTKEIDRVKMVETVPMSVA</sequence>
<evidence type="ECO:0000313" key="3">
    <source>
        <dbReference type="Proteomes" id="UP000188354"/>
    </source>
</evidence>
<dbReference type="Proteomes" id="UP000188354">
    <property type="component" value="Chromosome LG14"/>
</dbReference>
<keyword evidence="1" id="KW-0732">Signal</keyword>
<organism evidence="2 3">
    <name type="scientific">Lupinus angustifolius</name>
    <name type="common">Narrow-leaved blue lupine</name>
    <dbReference type="NCBI Taxonomy" id="3871"/>
    <lineage>
        <taxon>Eukaryota</taxon>
        <taxon>Viridiplantae</taxon>
        <taxon>Streptophyta</taxon>
        <taxon>Embryophyta</taxon>
        <taxon>Tracheophyta</taxon>
        <taxon>Spermatophyta</taxon>
        <taxon>Magnoliopsida</taxon>
        <taxon>eudicotyledons</taxon>
        <taxon>Gunneridae</taxon>
        <taxon>Pentapetalae</taxon>
        <taxon>rosids</taxon>
        <taxon>fabids</taxon>
        <taxon>Fabales</taxon>
        <taxon>Fabaceae</taxon>
        <taxon>Papilionoideae</taxon>
        <taxon>50 kb inversion clade</taxon>
        <taxon>genistoids sensu lato</taxon>
        <taxon>core genistoids</taxon>
        <taxon>Genisteae</taxon>
        <taxon>Lupinus</taxon>
    </lineage>
</organism>
<dbReference type="Gramene" id="OIV98142">
    <property type="protein sequence ID" value="OIV98142"/>
    <property type="gene ID" value="TanjilG_12178"/>
</dbReference>
<proteinExistence type="predicted"/>
<keyword evidence="3" id="KW-1185">Reference proteome</keyword>
<feature type="signal peptide" evidence="1">
    <location>
        <begin position="1"/>
        <end position="19"/>
    </location>
</feature>
<reference evidence="2 3" key="1">
    <citation type="journal article" date="2017" name="Plant Biotechnol. J.">
        <title>A comprehensive draft genome sequence for lupin (Lupinus angustifolius), an emerging health food: insights into plant-microbe interactions and legume evolution.</title>
        <authorList>
            <person name="Hane J.K."/>
            <person name="Ming Y."/>
            <person name="Kamphuis L.G."/>
            <person name="Nelson M.N."/>
            <person name="Garg G."/>
            <person name="Atkins C.A."/>
            <person name="Bayer P.E."/>
            <person name="Bravo A."/>
            <person name="Bringans S."/>
            <person name="Cannon S."/>
            <person name="Edwards D."/>
            <person name="Foley R."/>
            <person name="Gao L.L."/>
            <person name="Harrison M.J."/>
            <person name="Huang W."/>
            <person name="Hurgobin B."/>
            <person name="Li S."/>
            <person name="Liu C.W."/>
            <person name="McGrath A."/>
            <person name="Morahan G."/>
            <person name="Murray J."/>
            <person name="Weller J."/>
            <person name="Jian J."/>
            <person name="Singh K.B."/>
        </authorList>
    </citation>
    <scope>NUCLEOTIDE SEQUENCE [LARGE SCALE GENOMIC DNA]</scope>
    <source>
        <strain evidence="3">cv. Tanjil</strain>
        <tissue evidence="2">Whole plant</tissue>
    </source>
</reference>
<feature type="chain" id="PRO_5012792040" evidence="1">
    <location>
        <begin position="20"/>
        <end position="93"/>
    </location>
</feature>
<protein>
    <submittedName>
        <fullName evidence="2">Uncharacterized protein</fullName>
    </submittedName>
</protein>
<dbReference type="AlphaFoldDB" id="A0A1J7GCK9"/>
<name>A0A1J7GCK9_LUPAN</name>